<keyword evidence="9" id="KW-1185">Reference proteome</keyword>
<dbReference type="Pfam" id="PF13896">
    <property type="entry name" value="Glyco_transf_49"/>
    <property type="match status" value="2"/>
</dbReference>
<keyword evidence="4" id="KW-1133">Transmembrane helix</keyword>
<organism evidence="8 9">
    <name type="scientific">Rhodotorula paludigena</name>
    <dbReference type="NCBI Taxonomy" id="86838"/>
    <lineage>
        <taxon>Eukaryota</taxon>
        <taxon>Fungi</taxon>
        <taxon>Dikarya</taxon>
        <taxon>Basidiomycota</taxon>
        <taxon>Pucciniomycotina</taxon>
        <taxon>Microbotryomycetes</taxon>
        <taxon>Sporidiobolales</taxon>
        <taxon>Sporidiobolaceae</taxon>
        <taxon>Rhodotorula</taxon>
    </lineage>
</organism>
<keyword evidence="3" id="KW-0735">Signal-anchor</keyword>
<dbReference type="Proteomes" id="UP001342314">
    <property type="component" value="Unassembled WGS sequence"/>
</dbReference>
<sequence length="398" mass="44285">MSILPAAPDVDATFGIPCESPTGPADITLVTQLSVSRLDRFERMLQAWDGPISAAVYLVDESDISFLEAYFSSTALSAAWQRVALVIVKPSYSINETALLTRLRYPINRLRNLAMAQAPSPYTLVIDVDFVPSPHMHSMLSTRAVPLIERPSSRNARSPTLRRTAIVIPTFALSTSFEGPYPNTTADLEALFTSTPPLATLTDANAGHGPTLPSHLFSQAPSPSRFGAVDPAASYEICFEPQWEPYYLLARASHPLYDERFTDQGGDKQSHSLLLNALGYDFRVLRDVWVLHPPKTDRKAEEWPAARLVQRGGRPERSEADRQGDEDAAAAGEVDDDDGEHFNLAAQRDETRFRYFQDFLPEMERVWGANVRWPRGCDARVVGRRTFGRAQARSIFGF</sequence>
<comment type="subcellular location">
    <subcellularLocation>
        <location evidence="1">Membrane</location>
        <topology evidence="1">Single-pass type II membrane protein</topology>
    </subcellularLocation>
</comment>
<keyword evidence="5" id="KW-0472">Membrane</keyword>
<feature type="compositionally biased region" description="Acidic residues" evidence="7">
    <location>
        <begin position="326"/>
        <end position="339"/>
    </location>
</feature>
<evidence type="ECO:0000256" key="5">
    <source>
        <dbReference type="ARBA" id="ARBA00023136"/>
    </source>
</evidence>
<gene>
    <name evidence="8" type="ORF">Rhopal_002574-T1</name>
</gene>
<keyword evidence="6" id="KW-0325">Glycoprotein</keyword>
<name>A0AAV5GKM5_9BASI</name>
<proteinExistence type="predicted"/>
<dbReference type="EMBL" id="BQKY01000005">
    <property type="protein sequence ID" value="GJN89587.1"/>
    <property type="molecule type" value="Genomic_DNA"/>
</dbReference>
<evidence type="ECO:0000313" key="8">
    <source>
        <dbReference type="EMBL" id="GJN89587.1"/>
    </source>
</evidence>
<feature type="compositionally biased region" description="Basic and acidic residues" evidence="7">
    <location>
        <begin position="313"/>
        <end position="325"/>
    </location>
</feature>
<dbReference type="AlphaFoldDB" id="A0AAV5GKM5"/>
<accession>A0AAV5GKM5</accession>
<dbReference type="GO" id="GO:0042285">
    <property type="term" value="F:xylosyltransferase activity"/>
    <property type="evidence" value="ECO:0007669"/>
    <property type="project" value="TreeGrafter"/>
</dbReference>
<dbReference type="GO" id="GO:0015020">
    <property type="term" value="F:glucuronosyltransferase activity"/>
    <property type="evidence" value="ECO:0007669"/>
    <property type="project" value="TreeGrafter"/>
</dbReference>
<dbReference type="PANTHER" id="PTHR12270:SF52">
    <property type="entry name" value="GLYCOSYLTRANSFERASE-LIKE PROTEIN GNT13-RELATED"/>
    <property type="match status" value="1"/>
</dbReference>
<evidence type="ECO:0000256" key="6">
    <source>
        <dbReference type="ARBA" id="ARBA00023180"/>
    </source>
</evidence>
<evidence type="ECO:0000256" key="2">
    <source>
        <dbReference type="ARBA" id="ARBA00022692"/>
    </source>
</evidence>
<reference evidence="8 9" key="1">
    <citation type="submission" date="2021-12" db="EMBL/GenBank/DDBJ databases">
        <title>High titer production of polyol ester of fatty acids by Rhodotorula paludigena BS15 towards product separation-free biomass refinery.</title>
        <authorList>
            <person name="Mano J."/>
            <person name="Ono H."/>
            <person name="Tanaka T."/>
            <person name="Naito K."/>
            <person name="Sushida H."/>
            <person name="Ike M."/>
            <person name="Tokuyasu K."/>
            <person name="Kitaoka M."/>
        </authorList>
    </citation>
    <scope>NUCLEOTIDE SEQUENCE [LARGE SCALE GENOMIC DNA]</scope>
    <source>
        <strain evidence="8 9">BS15</strain>
    </source>
</reference>
<evidence type="ECO:0000256" key="7">
    <source>
        <dbReference type="SAM" id="MobiDB-lite"/>
    </source>
</evidence>
<protein>
    <recommendedName>
        <fullName evidence="10">Glycosyltransferase family 49 protein</fullName>
    </recommendedName>
</protein>
<evidence type="ECO:0000256" key="1">
    <source>
        <dbReference type="ARBA" id="ARBA00004606"/>
    </source>
</evidence>
<keyword evidence="2" id="KW-0812">Transmembrane</keyword>
<dbReference type="GO" id="GO:0016020">
    <property type="term" value="C:membrane"/>
    <property type="evidence" value="ECO:0007669"/>
    <property type="project" value="UniProtKB-SubCell"/>
</dbReference>
<evidence type="ECO:0008006" key="10">
    <source>
        <dbReference type="Google" id="ProtNLM"/>
    </source>
</evidence>
<evidence type="ECO:0000313" key="9">
    <source>
        <dbReference type="Proteomes" id="UP001342314"/>
    </source>
</evidence>
<evidence type="ECO:0000256" key="3">
    <source>
        <dbReference type="ARBA" id="ARBA00022968"/>
    </source>
</evidence>
<comment type="caution">
    <text evidence="8">The sequence shown here is derived from an EMBL/GenBank/DDBJ whole genome shotgun (WGS) entry which is preliminary data.</text>
</comment>
<feature type="region of interest" description="Disordered" evidence="7">
    <location>
        <begin position="300"/>
        <end position="340"/>
    </location>
</feature>
<dbReference type="GO" id="GO:0035269">
    <property type="term" value="P:protein O-linked glycosylation via mannose"/>
    <property type="evidence" value="ECO:0007669"/>
    <property type="project" value="TreeGrafter"/>
</dbReference>
<evidence type="ECO:0000256" key="4">
    <source>
        <dbReference type="ARBA" id="ARBA00022989"/>
    </source>
</evidence>
<dbReference type="InterPro" id="IPR051292">
    <property type="entry name" value="Xyl/GlcA_transferase"/>
</dbReference>
<dbReference type="PANTHER" id="PTHR12270">
    <property type="entry name" value="GLYCOSYLTRANSFERASE-RELATED"/>
    <property type="match status" value="1"/>
</dbReference>